<evidence type="ECO:0000256" key="2">
    <source>
        <dbReference type="SAM" id="Coils"/>
    </source>
</evidence>
<proteinExistence type="predicted"/>
<evidence type="ECO:0000259" key="4">
    <source>
        <dbReference type="Pfam" id="PF01551"/>
    </source>
</evidence>
<dbReference type="AlphaFoldDB" id="A0AAE4Y8V9"/>
<evidence type="ECO:0000256" key="3">
    <source>
        <dbReference type="SAM" id="Phobius"/>
    </source>
</evidence>
<feature type="transmembrane region" description="Helical" evidence="3">
    <location>
        <begin position="41"/>
        <end position="63"/>
    </location>
</feature>
<dbReference type="InterPro" id="IPR045974">
    <property type="entry name" value="DUF5930"/>
</dbReference>
<dbReference type="FunFam" id="2.70.70.10:FF:000006">
    <property type="entry name" value="M23 family peptidase"/>
    <property type="match status" value="1"/>
</dbReference>
<dbReference type="InterPro" id="IPR011055">
    <property type="entry name" value="Dup_hybrid_motif"/>
</dbReference>
<gene>
    <name evidence="6" type="ORF">GV832_05870</name>
</gene>
<dbReference type="RefSeq" id="WP_168773904.1">
    <property type="nucleotide sequence ID" value="NZ_JAABNR010000004.1"/>
</dbReference>
<evidence type="ECO:0000313" key="7">
    <source>
        <dbReference type="Proteomes" id="UP001193501"/>
    </source>
</evidence>
<dbReference type="Pfam" id="PF01551">
    <property type="entry name" value="Peptidase_M23"/>
    <property type="match status" value="1"/>
</dbReference>
<accession>A0AAE4Y8V9</accession>
<keyword evidence="3" id="KW-1133">Transmembrane helix</keyword>
<evidence type="ECO:0000313" key="6">
    <source>
        <dbReference type="EMBL" id="NBZ87101.1"/>
    </source>
</evidence>
<dbReference type="InterPro" id="IPR016047">
    <property type="entry name" value="M23ase_b-sheet_dom"/>
</dbReference>
<feature type="coiled-coil region" evidence="2">
    <location>
        <begin position="114"/>
        <end position="162"/>
    </location>
</feature>
<dbReference type="Gene3D" id="2.70.70.10">
    <property type="entry name" value="Glucose Permease (Domain IIA)"/>
    <property type="match status" value="1"/>
</dbReference>
<reference evidence="6" key="1">
    <citation type="submission" date="2020-01" db="EMBL/GenBank/DDBJ databases">
        <authorList>
            <person name="Chen W.-M."/>
        </authorList>
    </citation>
    <scope>NUCLEOTIDE SEQUENCE</scope>
    <source>
        <strain evidence="6">CYK-10</strain>
    </source>
</reference>
<keyword evidence="2" id="KW-0175">Coiled coil</keyword>
<keyword evidence="1" id="KW-0732">Signal</keyword>
<evidence type="ECO:0000259" key="5">
    <source>
        <dbReference type="Pfam" id="PF19353"/>
    </source>
</evidence>
<feature type="domain" description="M23ase beta-sheet core" evidence="4">
    <location>
        <begin position="338"/>
        <end position="433"/>
    </location>
</feature>
<dbReference type="Pfam" id="PF19353">
    <property type="entry name" value="DUF5930"/>
    <property type="match status" value="1"/>
</dbReference>
<keyword evidence="3" id="KW-0472">Membrane</keyword>
<keyword evidence="7" id="KW-1185">Reference proteome</keyword>
<comment type="caution">
    <text evidence="6">The sequence shown here is derived from an EMBL/GenBank/DDBJ whole genome shotgun (WGS) entry which is preliminary data.</text>
</comment>
<dbReference type="EMBL" id="JAABNR010000004">
    <property type="protein sequence ID" value="NBZ87101.1"/>
    <property type="molecule type" value="Genomic_DNA"/>
</dbReference>
<dbReference type="PANTHER" id="PTHR21666">
    <property type="entry name" value="PEPTIDASE-RELATED"/>
    <property type="match status" value="1"/>
</dbReference>
<dbReference type="GO" id="GO:0004222">
    <property type="term" value="F:metalloendopeptidase activity"/>
    <property type="evidence" value="ECO:0007669"/>
    <property type="project" value="TreeGrafter"/>
</dbReference>
<dbReference type="InterPro" id="IPR050570">
    <property type="entry name" value="Cell_wall_metabolism_enzyme"/>
</dbReference>
<dbReference type="SUPFAM" id="SSF51261">
    <property type="entry name" value="Duplicated hybrid motif"/>
    <property type="match status" value="1"/>
</dbReference>
<keyword evidence="3" id="KW-0812">Transmembrane</keyword>
<name>A0AAE4Y8V9_9RHOB</name>
<sequence>MLQRFAYRLNLALEPWFPEQRLFLKSDTATRFVRLRPLTQAMGLMLGTLAMGWMMVASALLIVDMLGQANSRDQVASQTEVFAQRLEALSADRDLRVAEAAGAQSRFNLALDQVSAMQERLLAAETRLRELQTGIDVIQNTLRRTIRERDTARAEAQTAQAALAAGGSGSPVTQAEDLARTLDLMSEALTSAARDRDTMLTEVAEAEAKTAEVAKAKAEVEARNAIIFAKLEEALTVSVEPLEKMFTAAGLNPDDLISAVRSGYSGQGGPLVPIKLSTMGLSGSPDETRANAILATLDTLNTYRMAAFKVPLGLPLKTSFRLTSGFGGRNDPINGRHKMHEGQDLAGDYGDPIYATADGTVTYAGWENGYGRLVKISHAFGIETRYGHLSDIGVKVGQKVSRGEKIGDMGNSGRSTGTHLHYEVRLSGTAVNPMTFIRAARDVF</sequence>
<protein>
    <submittedName>
        <fullName evidence="6">Peptidoglycan DD-metalloendopeptidase family protein</fullName>
    </submittedName>
</protein>
<feature type="domain" description="DUF5930" evidence="5">
    <location>
        <begin position="1"/>
        <end position="321"/>
    </location>
</feature>
<organism evidence="6 7">
    <name type="scientific">Stagnihabitans tardus</name>
    <dbReference type="NCBI Taxonomy" id="2699202"/>
    <lineage>
        <taxon>Bacteria</taxon>
        <taxon>Pseudomonadati</taxon>
        <taxon>Pseudomonadota</taxon>
        <taxon>Alphaproteobacteria</taxon>
        <taxon>Rhodobacterales</taxon>
        <taxon>Paracoccaceae</taxon>
        <taxon>Stagnihabitans</taxon>
    </lineage>
</organism>
<dbReference type="Proteomes" id="UP001193501">
    <property type="component" value="Unassembled WGS sequence"/>
</dbReference>
<dbReference type="CDD" id="cd12797">
    <property type="entry name" value="M23_peptidase"/>
    <property type="match status" value="1"/>
</dbReference>
<dbReference type="PANTHER" id="PTHR21666:SF289">
    <property type="entry name" value="L-ALA--D-GLU ENDOPEPTIDASE"/>
    <property type="match status" value="1"/>
</dbReference>
<evidence type="ECO:0000256" key="1">
    <source>
        <dbReference type="ARBA" id="ARBA00022729"/>
    </source>
</evidence>